<sequence length="215" mass="24105">MTDDNVVPFNPLDKRHLGESVGQAMLRRPVVPLANLEQFRGAGIYAIYYTGEFSPYEVIAERNREGRFMAPIYVGKAIPKGARKGGTAVGTNPGFVLHSRLNQHRNSIHEVDNLRVEDFHCRFLIVDDIWIPLGESLLIAKFNPLWNAVLDGFGNHDPGAGRRNGARPRWDVVHPGRGWAELCQPRNETAQQITREAADFLENNPPPDDVTMITT</sequence>
<dbReference type="GO" id="GO:0004519">
    <property type="term" value="F:endonuclease activity"/>
    <property type="evidence" value="ECO:0007669"/>
    <property type="project" value="UniProtKB-KW"/>
</dbReference>
<dbReference type="OrthoDB" id="4187639at2"/>
<reference evidence="1 2" key="1">
    <citation type="submission" date="2017-02" db="EMBL/GenBank/DDBJ databases">
        <title>Genomic diversity within the haloalkaliphilic genus Thioalkalivibrio.</title>
        <authorList>
            <person name="Ahn A.-C."/>
            <person name="Meier-Kolthoff J."/>
            <person name="Overmars L."/>
            <person name="Richter M."/>
            <person name="Woyke T."/>
            <person name="Sorokin D.Y."/>
            <person name="Muyzer G."/>
        </authorList>
    </citation>
    <scope>NUCLEOTIDE SEQUENCE [LARGE SCALE GENOMIC DNA]</scope>
    <source>
        <strain evidence="1 2">HL17</strain>
    </source>
</reference>
<keyword evidence="1" id="KW-0378">Hydrolase</keyword>
<evidence type="ECO:0000313" key="2">
    <source>
        <dbReference type="Proteomes" id="UP000189177"/>
    </source>
</evidence>
<evidence type="ECO:0000313" key="1">
    <source>
        <dbReference type="EMBL" id="OOC10041.1"/>
    </source>
</evidence>
<comment type="caution">
    <text evidence="1">The sequence shown here is derived from an EMBL/GenBank/DDBJ whole genome shotgun (WGS) entry which is preliminary data.</text>
</comment>
<keyword evidence="2" id="KW-1185">Reference proteome</keyword>
<protein>
    <submittedName>
        <fullName evidence="1">Restriction endonuclease</fullName>
    </submittedName>
</protein>
<dbReference type="InterPro" id="IPR018575">
    <property type="entry name" value="Restrct_endonuc_II_Eco29kI"/>
</dbReference>
<dbReference type="RefSeq" id="WP_077244255.1">
    <property type="nucleotide sequence ID" value="NZ_MUZR01000024.1"/>
</dbReference>
<dbReference type="AlphaFoldDB" id="A0A1V2ZYD0"/>
<keyword evidence="1" id="KW-0255">Endonuclease</keyword>
<accession>A0A1V2ZYD0</accession>
<organism evidence="1 2">
    <name type="scientific">Thioalkalivibrio halophilus</name>
    <dbReference type="NCBI Taxonomy" id="252474"/>
    <lineage>
        <taxon>Bacteria</taxon>
        <taxon>Pseudomonadati</taxon>
        <taxon>Pseudomonadota</taxon>
        <taxon>Gammaproteobacteria</taxon>
        <taxon>Chromatiales</taxon>
        <taxon>Ectothiorhodospiraceae</taxon>
        <taxon>Thioalkalivibrio</taxon>
    </lineage>
</organism>
<proteinExistence type="predicted"/>
<dbReference type="Pfam" id="PF09517">
    <property type="entry name" value="RE_Eco29kI"/>
    <property type="match status" value="1"/>
</dbReference>
<keyword evidence="1" id="KW-0540">Nuclease</keyword>
<dbReference type="Proteomes" id="UP000189177">
    <property type="component" value="Unassembled WGS sequence"/>
</dbReference>
<dbReference type="STRING" id="252474.B1A74_07590"/>
<name>A0A1V2ZYD0_9GAMM</name>
<gene>
    <name evidence="1" type="ORF">B1A74_07590</name>
</gene>
<dbReference type="EMBL" id="MUZR01000024">
    <property type="protein sequence ID" value="OOC10041.1"/>
    <property type="molecule type" value="Genomic_DNA"/>
</dbReference>